<evidence type="ECO:0000256" key="1">
    <source>
        <dbReference type="SAM" id="Phobius"/>
    </source>
</evidence>
<reference evidence="2" key="1">
    <citation type="submission" date="2022-06" db="EMBL/GenBank/DDBJ databases">
        <title>Genome sequence of Phormidium yuhuli AB48 isolated from an industrial photobioreactor environment.</title>
        <authorList>
            <person name="Qiu Y."/>
            <person name="Noonan A.J.C."/>
            <person name="Dofher K."/>
            <person name="Koch M."/>
            <person name="Kieft B."/>
            <person name="Lin X."/>
            <person name="Ziels R.M."/>
            <person name="Hallam S.J."/>
        </authorList>
    </citation>
    <scope>NUCLEOTIDE SEQUENCE</scope>
    <source>
        <strain evidence="2">AB48</strain>
    </source>
</reference>
<accession>A0ABY5AL44</accession>
<feature type="transmembrane region" description="Helical" evidence="1">
    <location>
        <begin position="446"/>
        <end position="469"/>
    </location>
</feature>
<keyword evidence="1" id="KW-1133">Transmembrane helix</keyword>
<protein>
    <submittedName>
        <fullName evidence="2">Uncharacterized protein</fullName>
    </submittedName>
</protein>
<evidence type="ECO:0000313" key="2">
    <source>
        <dbReference type="EMBL" id="USR89545.1"/>
    </source>
</evidence>
<keyword evidence="1" id="KW-0812">Transmembrane</keyword>
<proteinExistence type="predicted"/>
<organism evidence="2 3">
    <name type="scientific">Phormidium yuhuli AB48</name>
    <dbReference type="NCBI Taxonomy" id="2940671"/>
    <lineage>
        <taxon>Bacteria</taxon>
        <taxon>Bacillati</taxon>
        <taxon>Cyanobacteriota</taxon>
        <taxon>Cyanophyceae</taxon>
        <taxon>Oscillatoriophycideae</taxon>
        <taxon>Oscillatoriales</taxon>
        <taxon>Oscillatoriaceae</taxon>
        <taxon>Phormidium</taxon>
        <taxon>Phormidium yuhuli</taxon>
    </lineage>
</organism>
<evidence type="ECO:0000313" key="3">
    <source>
        <dbReference type="Proteomes" id="UP001056708"/>
    </source>
</evidence>
<sequence length="477" mass="54718">MTITQLPKIISPTLHFYHYVLGNGLNDSDDQIQKRRDIFASNLQKIASHLTSKNKKNAGEFVRLIPPDKDISRSGSLLDFTVKDIPEECQRKNSDRLYLQTGIITSRLAVRRLNDTYLLRFTSYISSQKGSQDLETFANISEHLDNLKIELGQTAILAGIIPTTGYTEDQIHYIAAECLSYYCVEEPEIISRHLIEGNFLGSPGYFYPQVVTAHRFNSFSVKSIHLMGVILYQDEEAETKANKFYNILQTMLLSYHKINFFYSQSVALKQILSHQYQEIEQLTEDYSNKNWNKESLKQLPHQSLEYYKKLSFLSDQEKTIRANLHNYRGCLEQIEEETGKKLSGFLAEFVNDAEHYLKQIETTIGFMSPGLQLYDKLMLAVQTQVSIDDEIIQKQQSEQQQKLGQLLTGSCAAIALGQILTPAITTSISQNYIDKDPSQPPSVRSLWWGGLITIILSILSGWLVSRWVYRWFTHQNL</sequence>
<name>A0ABY5AL44_9CYAN</name>
<dbReference type="RefSeq" id="WP_252660245.1">
    <property type="nucleotide sequence ID" value="NZ_CP098611.1"/>
</dbReference>
<gene>
    <name evidence="2" type="ORF">NEA10_11670</name>
</gene>
<keyword evidence="1" id="KW-0472">Membrane</keyword>
<dbReference type="EMBL" id="CP098611">
    <property type="protein sequence ID" value="USR89545.1"/>
    <property type="molecule type" value="Genomic_DNA"/>
</dbReference>
<keyword evidence="3" id="KW-1185">Reference proteome</keyword>
<dbReference type="Proteomes" id="UP001056708">
    <property type="component" value="Chromosome"/>
</dbReference>